<evidence type="ECO:0000256" key="1">
    <source>
        <dbReference type="SAM" id="MobiDB-lite"/>
    </source>
</evidence>
<keyword evidence="2" id="KW-0547">Nucleotide-binding</keyword>
<proteinExistence type="predicted"/>
<protein>
    <submittedName>
        <fullName evidence="2">ATP-binding protein</fullName>
    </submittedName>
</protein>
<feature type="region of interest" description="Disordered" evidence="1">
    <location>
        <begin position="1345"/>
        <end position="1380"/>
    </location>
</feature>
<dbReference type="InterPro" id="IPR027417">
    <property type="entry name" value="P-loop_NTPase"/>
</dbReference>
<feature type="compositionally biased region" description="Basic and acidic residues" evidence="1">
    <location>
        <begin position="1362"/>
        <end position="1372"/>
    </location>
</feature>
<evidence type="ECO:0000313" key="3">
    <source>
        <dbReference type="Proteomes" id="UP001281130"/>
    </source>
</evidence>
<dbReference type="Proteomes" id="UP001281130">
    <property type="component" value="Unassembled WGS sequence"/>
</dbReference>
<dbReference type="Gene3D" id="3.40.50.300">
    <property type="entry name" value="P-loop containing nucleotide triphosphate hydrolases"/>
    <property type="match status" value="1"/>
</dbReference>
<organism evidence="2 3">
    <name type="scientific">Rubrobacter radiotolerans</name>
    <name type="common">Arthrobacter radiotolerans</name>
    <dbReference type="NCBI Taxonomy" id="42256"/>
    <lineage>
        <taxon>Bacteria</taxon>
        <taxon>Bacillati</taxon>
        <taxon>Actinomycetota</taxon>
        <taxon>Rubrobacteria</taxon>
        <taxon>Rubrobacterales</taxon>
        <taxon>Rubrobacteraceae</taxon>
        <taxon>Rubrobacter</taxon>
    </lineage>
</organism>
<keyword evidence="2" id="KW-0067">ATP-binding</keyword>
<comment type="caution">
    <text evidence="2">The sequence shown here is derived from an EMBL/GenBank/DDBJ whole genome shotgun (WGS) entry which is preliminary data.</text>
</comment>
<dbReference type="GO" id="GO:0005524">
    <property type="term" value="F:ATP binding"/>
    <property type="evidence" value="ECO:0007669"/>
    <property type="project" value="UniProtKB-KW"/>
</dbReference>
<accession>A0AB35TA41</accession>
<name>A0AB35TA41_RUBRA</name>
<evidence type="ECO:0000313" key="2">
    <source>
        <dbReference type="EMBL" id="MDX5895208.1"/>
    </source>
</evidence>
<gene>
    <name evidence="2" type="ORF">SIL72_14365</name>
</gene>
<dbReference type="EMBL" id="JAWXXX010000001">
    <property type="protein sequence ID" value="MDX5895208.1"/>
    <property type="molecule type" value="Genomic_DNA"/>
</dbReference>
<dbReference type="RefSeq" id="WP_084362652.1">
    <property type="nucleotide sequence ID" value="NZ_JAWXXX010000001.1"/>
</dbReference>
<dbReference type="SUPFAM" id="SSF52540">
    <property type="entry name" value="P-loop containing nucleoside triphosphate hydrolases"/>
    <property type="match status" value="1"/>
</dbReference>
<sequence length="2151" mass="240805">MLWAARRALRLLDLRSNLQRVVMEGVTPLERVDSEDDGFLGVDLTEYFGGNNLAEARRVVTTQLKYSTRHPEQAWTDARLRERGSSSVLQRLANVYKTFADEHGRAEVIRRLSVRLLSNQPAEEGLLEASIAAREELTGLGTAEVKTATLLKRLSPQQAEMLRRLHDASRLRSVEFTDFLRVFDLSGCGEEGRLVQRLRLLQELAPLVTNDPVEGLRNLKEIIEHEAQPETAGSVGLTKVDVLAALGVGREDDLFPAPPALKPTPREIRTAEARSLAAVVAGESEGRKVLAHGDAGVGKTTTVQAMQAHLPEGSVTVIYDCYGGGQYLVAGEQRHTNGRAFQQLINEFAMRCGTPFLVRVDGEVSDIQRRFSRTLAKAAEAIEADGGLLVIVIDAADNAVFAARRQGDICFVPPFWTFSLPDNVRLLMTCRTHRRGELEAPEGVYEYELRGFDEEASAAHLRRVFPDAGDTQCRVFHESTSGNPRLQFYLLERAESQGSDALDQVLSAAERTPDDIFDDLFDAAIAHASDPDQARQQAALLVCLSQPSPTDVFAEVCEITPERASNFCRALVPGLVIEDDGTRFRDEDFETYLRGKVGEDALEAAEARLGEHFLSRADSDTYAAGSVADHLFAAERYGDVIALALEGPEPTAIQDDMARLRVLRRRVTLAMRSTSAADREDQAVRLTLLAAELARSNEAANSVIMEQPGLASIYGNPDDVARLYLRDPDKPWLGPAHFEIARVYAREPSYRNRAEEQLRMADAWIRRWQALPENERFDWRLIAEDVAAGAEAVYRLGGAEEARDWLMRWRPRIVRLHAAYDLVKELAAREDVPTLEKQLTELGLPVLVEAALLAALSEGGDAPSRESVESVARRLDLAGRRGRNHEKLGSGWAATFCELHAFHGLDSGRTLRLLRIFEPPFPPNVPSEYSDLSDHDVPLRIRCLRAALEGRELTIDELIPERYRAPQDAGPHSYDPNESERRTFRQTIGKVLGAYRIRAMTIAQRLTVAEVRGALEPQLSDRRSDIGHRWFRFDRRYEVWARRAGEALIRAEGDAGPHLTEIADLAEQAIRAAAPGLWIDLAERMLRSPTYRSLGYRLVERAAQAVASQPTPGRDRWETLLRCAATVDPYDAALSRDLYLRAVGAAESLDDESALLLRLHTRCARTAASGFSEERRRDLAARMARLLEAHEGYVSEPSVLPWEATLGAAAALHPAGGLALCSRWDDEDRLLIRDGIAEVVRATTDAGYLSAEEGLHLLRLAAERFDVSEDAVRLMERVRTLGASARPRLVAMIKDVSTWVLRDVPLNRRQQAASRVVKWADDKGVGTLPGVAKLREVLRFLETLSGEENESTSSSSSIRPNPEYEARLRKEEESEANASAEALREALADAQEGKFDDLLQRRDTYERGSYRAERSGDPDFLNEVWAVVPPSSRERYLDALTDLGDDALTARLRMHKGLPEALHRALDAWRGSSAAQAWTTRGIRKLLDTHLPGIVAYDYNARQNLRVLLSLPGLKETITSLLLPAVAEHVEGLDARSLYDVADVLVADLSPDKQGGALAWSIERSEERIVRDRGSLPDLPLEPTSDQAHEALAGFLWAAFGHPWKPVRWRAAHAARSLLLLPSPDLLRALVLRSNSETAGTFRSGQLDFFWMSARSWLMVVLQRLAEERPEVLQPHVEDIAQHTLSSDFPHAQIRELAKRTVLRVVEHDPAILPRDEIEKLQHSNEPGSGLYPRQSPYDLGLNDRLKDNSVGERFGFNSMDTIPYWYAPLGRVFAQNADAVTARAEAWVCDRWGRTHEDWWNDPRELRSERTTMYASNNHGSMPRMENLKLYLEYHAMQCVAGEMVDILPVSVDKDDSDFYSWDSWLEEHLPAHSRFWLADLRSTTPFRGASWGYFPPMEEWFRRDDPAEYEAALGIGEPGDEGEIVVDGSIQDHDSRRRGRVSVSSALVSPDTAAALLRALQTTDPGNFRLPYAGEEDEYGVSEISEPGFVLKGLVTGWRREKEYLDEHDPLTREIKGSFSLLGRDFLDTLGVSLSDDFLTYSEPNGNIVARLDVWSDDPQERERITEAFSTGERLWVRTEALLDYLRCRSMDLVMEVQITRNVERRYDTESYLKEREYDPGRSTIYILRGDGSLETLAGRRPLGSAHSP</sequence>
<reference evidence="2" key="1">
    <citation type="submission" date="2023-11" db="EMBL/GenBank/DDBJ databases">
        <title>MicrobeMod: A computational toolkit for identifying prokaryotic methylation and restriction-modification with nanopore sequencing.</title>
        <authorList>
            <person name="Crits-Christoph A."/>
            <person name="Kang S.C."/>
            <person name="Lee H."/>
            <person name="Ostrov N."/>
        </authorList>
    </citation>
    <scope>NUCLEOTIDE SEQUENCE</scope>
    <source>
        <strain evidence="2">ATCC 51242</strain>
    </source>
</reference>